<organism evidence="2 3">
    <name type="scientific">Thelephora terrestris</name>
    <dbReference type="NCBI Taxonomy" id="56493"/>
    <lineage>
        <taxon>Eukaryota</taxon>
        <taxon>Fungi</taxon>
        <taxon>Dikarya</taxon>
        <taxon>Basidiomycota</taxon>
        <taxon>Agaricomycotina</taxon>
        <taxon>Agaricomycetes</taxon>
        <taxon>Thelephorales</taxon>
        <taxon>Thelephoraceae</taxon>
        <taxon>Thelephora</taxon>
    </lineage>
</organism>
<sequence>MDSAGSPATEAHPVLSNRPSPATPTPSQKRRHDHMRIQSPLLTTEAASHEPSQFDRIFRELLTRLKLMTTLVSFKWDAEISEGILHPIPYPRDDKGNPVEPLQLPEFVKTNRWELPSCFCAVRGPSHQARLVVPTLRDFTSTGMMCMVCPNLQCPYFVNISELMNRYKDDVLAVENTAVTGNHPVPSDDDTATEAPAKKPKRNLRANRANGNRANRAIPASVPSQPPHIQLDDRPSAGLAVTTSNLFGKYGALPQQFFKVFRVCEGCGRIVCSETSRAGGHTCIIEIEDSD</sequence>
<feature type="compositionally biased region" description="Low complexity" evidence="1">
    <location>
        <begin position="206"/>
        <end position="220"/>
    </location>
</feature>
<dbReference type="AlphaFoldDB" id="A0A9P6H4L2"/>
<keyword evidence="3" id="KW-1185">Reference proteome</keyword>
<protein>
    <submittedName>
        <fullName evidence="2">Uncharacterized protein</fullName>
    </submittedName>
</protein>
<dbReference type="Proteomes" id="UP000736335">
    <property type="component" value="Unassembled WGS sequence"/>
</dbReference>
<evidence type="ECO:0000256" key="1">
    <source>
        <dbReference type="SAM" id="MobiDB-lite"/>
    </source>
</evidence>
<dbReference type="EMBL" id="WIUZ02000019">
    <property type="protein sequence ID" value="KAF9779418.1"/>
    <property type="molecule type" value="Genomic_DNA"/>
</dbReference>
<accession>A0A9P6H4L2</accession>
<dbReference type="OrthoDB" id="2757264at2759"/>
<gene>
    <name evidence="2" type="ORF">BJ322DRAFT_1113229</name>
</gene>
<comment type="caution">
    <text evidence="2">The sequence shown here is derived from an EMBL/GenBank/DDBJ whole genome shotgun (WGS) entry which is preliminary data.</text>
</comment>
<evidence type="ECO:0000313" key="2">
    <source>
        <dbReference type="EMBL" id="KAF9779418.1"/>
    </source>
</evidence>
<proteinExistence type="predicted"/>
<reference evidence="2" key="1">
    <citation type="journal article" date="2020" name="Nat. Commun.">
        <title>Large-scale genome sequencing of mycorrhizal fungi provides insights into the early evolution of symbiotic traits.</title>
        <authorList>
            <person name="Miyauchi S."/>
            <person name="Kiss E."/>
            <person name="Kuo A."/>
            <person name="Drula E."/>
            <person name="Kohler A."/>
            <person name="Sanchez-Garcia M."/>
            <person name="Morin E."/>
            <person name="Andreopoulos B."/>
            <person name="Barry K.W."/>
            <person name="Bonito G."/>
            <person name="Buee M."/>
            <person name="Carver A."/>
            <person name="Chen C."/>
            <person name="Cichocki N."/>
            <person name="Clum A."/>
            <person name="Culley D."/>
            <person name="Crous P.W."/>
            <person name="Fauchery L."/>
            <person name="Girlanda M."/>
            <person name="Hayes R.D."/>
            <person name="Keri Z."/>
            <person name="LaButti K."/>
            <person name="Lipzen A."/>
            <person name="Lombard V."/>
            <person name="Magnuson J."/>
            <person name="Maillard F."/>
            <person name="Murat C."/>
            <person name="Nolan M."/>
            <person name="Ohm R.A."/>
            <person name="Pangilinan J."/>
            <person name="Pereira M.F."/>
            <person name="Perotto S."/>
            <person name="Peter M."/>
            <person name="Pfister S."/>
            <person name="Riley R."/>
            <person name="Sitrit Y."/>
            <person name="Stielow J.B."/>
            <person name="Szollosi G."/>
            <person name="Zifcakova L."/>
            <person name="Stursova M."/>
            <person name="Spatafora J.W."/>
            <person name="Tedersoo L."/>
            <person name="Vaario L.M."/>
            <person name="Yamada A."/>
            <person name="Yan M."/>
            <person name="Wang P."/>
            <person name="Xu J."/>
            <person name="Bruns T."/>
            <person name="Baldrian P."/>
            <person name="Vilgalys R."/>
            <person name="Dunand C."/>
            <person name="Henrissat B."/>
            <person name="Grigoriev I.V."/>
            <person name="Hibbett D."/>
            <person name="Nagy L.G."/>
            <person name="Martin F.M."/>
        </authorList>
    </citation>
    <scope>NUCLEOTIDE SEQUENCE</scope>
    <source>
        <strain evidence="2">UH-Tt-Lm1</strain>
    </source>
</reference>
<evidence type="ECO:0000313" key="3">
    <source>
        <dbReference type="Proteomes" id="UP000736335"/>
    </source>
</evidence>
<name>A0A9P6H4L2_9AGAM</name>
<feature type="region of interest" description="Disordered" evidence="1">
    <location>
        <begin position="179"/>
        <end position="230"/>
    </location>
</feature>
<feature type="region of interest" description="Disordered" evidence="1">
    <location>
        <begin position="1"/>
        <end position="33"/>
    </location>
</feature>
<reference evidence="2" key="2">
    <citation type="submission" date="2020-11" db="EMBL/GenBank/DDBJ databases">
        <authorList>
            <consortium name="DOE Joint Genome Institute"/>
            <person name="Kuo A."/>
            <person name="Miyauchi S."/>
            <person name="Kiss E."/>
            <person name="Drula E."/>
            <person name="Kohler A."/>
            <person name="Sanchez-Garcia M."/>
            <person name="Andreopoulos B."/>
            <person name="Barry K.W."/>
            <person name="Bonito G."/>
            <person name="Buee M."/>
            <person name="Carver A."/>
            <person name="Chen C."/>
            <person name="Cichocki N."/>
            <person name="Clum A."/>
            <person name="Culley D."/>
            <person name="Crous P.W."/>
            <person name="Fauchery L."/>
            <person name="Girlanda M."/>
            <person name="Hayes R."/>
            <person name="Keri Z."/>
            <person name="Labutti K."/>
            <person name="Lipzen A."/>
            <person name="Lombard V."/>
            <person name="Magnuson J."/>
            <person name="Maillard F."/>
            <person name="Morin E."/>
            <person name="Murat C."/>
            <person name="Nolan M."/>
            <person name="Ohm R."/>
            <person name="Pangilinan J."/>
            <person name="Pereira M."/>
            <person name="Perotto S."/>
            <person name="Peter M."/>
            <person name="Riley R."/>
            <person name="Sitrit Y."/>
            <person name="Stielow B."/>
            <person name="Szollosi G."/>
            <person name="Zifcakova L."/>
            <person name="Stursova M."/>
            <person name="Spatafora J.W."/>
            <person name="Tedersoo L."/>
            <person name="Vaario L.-M."/>
            <person name="Yamada A."/>
            <person name="Yan M."/>
            <person name="Wang P."/>
            <person name="Xu J."/>
            <person name="Bruns T."/>
            <person name="Baldrian P."/>
            <person name="Vilgalys R."/>
            <person name="Henrissat B."/>
            <person name="Grigoriev I.V."/>
            <person name="Hibbett D."/>
            <person name="Nagy L.G."/>
            <person name="Martin F.M."/>
        </authorList>
    </citation>
    <scope>NUCLEOTIDE SEQUENCE</scope>
    <source>
        <strain evidence="2">UH-Tt-Lm1</strain>
    </source>
</reference>